<keyword evidence="8" id="KW-1185">Reference proteome</keyword>
<proteinExistence type="inferred from homology"/>
<dbReference type="Proteomes" id="UP000634136">
    <property type="component" value="Unassembled WGS sequence"/>
</dbReference>
<keyword evidence="3" id="KW-0238">DNA-binding</keyword>
<dbReference type="OrthoDB" id="386949at2759"/>
<evidence type="ECO:0000313" key="8">
    <source>
        <dbReference type="Proteomes" id="UP000634136"/>
    </source>
</evidence>
<dbReference type="InterPro" id="IPR003958">
    <property type="entry name" value="CBFA_NFYB_domain"/>
</dbReference>
<dbReference type="GO" id="GO:0000978">
    <property type="term" value="F:RNA polymerase II cis-regulatory region sequence-specific DNA binding"/>
    <property type="evidence" value="ECO:0007669"/>
    <property type="project" value="TreeGrafter"/>
</dbReference>
<dbReference type="GO" id="GO:0016602">
    <property type="term" value="C:CCAAT-binding factor complex"/>
    <property type="evidence" value="ECO:0007669"/>
    <property type="project" value="InterPro"/>
</dbReference>
<keyword evidence="2" id="KW-0805">Transcription regulation</keyword>
<comment type="similarity">
    <text evidence="1">Belongs to the NFYB/HAP3 subunit family.</text>
</comment>
<evidence type="ECO:0000259" key="6">
    <source>
        <dbReference type="Pfam" id="PF00808"/>
    </source>
</evidence>
<dbReference type="Pfam" id="PF00808">
    <property type="entry name" value="CBFD_NFYB_HMF"/>
    <property type="match status" value="1"/>
</dbReference>
<dbReference type="PROSITE" id="PS00685">
    <property type="entry name" value="NFYB_HAP3"/>
    <property type="match status" value="1"/>
</dbReference>
<dbReference type="PANTHER" id="PTHR11064:SF122">
    <property type="entry name" value="NUCLEAR TRANSCRIPTION FACTOR Y SUBUNIT B-7"/>
    <property type="match status" value="1"/>
</dbReference>
<dbReference type="AlphaFoldDB" id="A0A834X8M2"/>
<dbReference type="PRINTS" id="PR00615">
    <property type="entry name" value="CCAATSUBUNTA"/>
</dbReference>
<evidence type="ECO:0000313" key="7">
    <source>
        <dbReference type="EMBL" id="KAF7840130.1"/>
    </source>
</evidence>
<reference evidence="7" key="1">
    <citation type="submission" date="2020-09" db="EMBL/GenBank/DDBJ databases">
        <title>Genome-Enabled Discovery of Anthraquinone Biosynthesis in Senna tora.</title>
        <authorList>
            <person name="Kang S.-H."/>
            <person name="Pandey R.P."/>
            <person name="Lee C.-M."/>
            <person name="Sim J.-S."/>
            <person name="Jeong J.-T."/>
            <person name="Choi B.-S."/>
            <person name="Jung M."/>
            <person name="Ginzburg D."/>
            <person name="Zhao K."/>
            <person name="Won S.Y."/>
            <person name="Oh T.-J."/>
            <person name="Yu Y."/>
            <person name="Kim N.-H."/>
            <person name="Lee O.R."/>
            <person name="Lee T.-H."/>
            <person name="Bashyal P."/>
            <person name="Kim T.-S."/>
            <person name="Lee W.-H."/>
            <person name="Kawkins C."/>
            <person name="Kim C.-K."/>
            <person name="Kim J.S."/>
            <person name="Ahn B.O."/>
            <person name="Rhee S.Y."/>
            <person name="Sohng J.K."/>
        </authorList>
    </citation>
    <scope>NUCLEOTIDE SEQUENCE</scope>
    <source>
        <tissue evidence="7">Leaf</tissue>
    </source>
</reference>
<dbReference type="PANTHER" id="PTHR11064">
    <property type="entry name" value="CCAAT-BINDING TRANSCRIPTION FACTOR-RELATED"/>
    <property type="match status" value="1"/>
</dbReference>
<dbReference type="InterPro" id="IPR027113">
    <property type="entry name" value="Transc_fact_NFYB/HAP3"/>
</dbReference>
<accession>A0A834X8M2</accession>
<dbReference type="EMBL" id="JAAIUW010000003">
    <property type="protein sequence ID" value="KAF7840130.1"/>
    <property type="molecule type" value="Genomic_DNA"/>
</dbReference>
<evidence type="ECO:0000256" key="4">
    <source>
        <dbReference type="ARBA" id="ARBA00023159"/>
    </source>
</evidence>
<evidence type="ECO:0000256" key="5">
    <source>
        <dbReference type="ARBA" id="ARBA00023163"/>
    </source>
</evidence>
<organism evidence="7 8">
    <name type="scientific">Senna tora</name>
    <dbReference type="NCBI Taxonomy" id="362788"/>
    <lineage>
        <taxon>Eukaryota</taxon>
        <taxon>Viridiplantae</taxon>
        <taxon>Streptophyta</taxon>
        <taxon>Embryophyta</taxon>
        <taxon>Tracheophyta</taxon>
        <taxon>Spermatophyta</taxon>
        <taxon>Magnoliopsida</taxon>
        <taxon>eudicotyledons</taxon>
        <taxon>Gunneridae</taxon>
        <taxon>Pentapetalae</taxon>
        <taxon>rosids</taxon>
        <taxon>fabids</taxon>
        <taxon>Fabales</taxon>
        <taxon>Fabaceae</taxon>
        <taxon>Caesalpinioideae</taxon>
        <taxon>Cassia clade</taxon>
        <taxon>Senna</taxon>
    </lineage>
</organism>
<dbReference type="InterPro" id="IPR009072">
    <property type="entry name" value="Histone-fold"/>
</dbReference>
<dbReference type="GO" id="GO:0001228">
    <property type="term" value="F:DNA-binding transcription activator activity, RNA polymerase II-specific"/>
    <property type="evidence" value="ECO:0007669"/>
    <property type="project" value="InterPro"/>
</dbReference>
<keyword evidence="4" id="KW-0010">Activator</keyword>
<comment type="caution">
    <text evidence="7">The sequence shown here is derived from an EMBL/GenBank/DDBJ whole genome shotgun (WGS) entry which is preliminary data.</text>
</comment>
<name>A0A834X8M2_9FABA</name>
<feature type="domain" description="Transcription factor CBF/NF-Y/archaeal histone" evidence="6">
    <location>
        <begin position="1"/>
        <end position="55"/>
    </location>
</feature>
<gene>
    <name evidence="7" type="ORF">G2W53_008612</name>
</gene>
<dbReference type="GO" id="GO:0046982">
    <property type="term" value="F:protein heterodimerization activity"/>
    <property type="evidence" value="ECO:0007669"/>
    <property type="project" value="InterPro"/>
</dbReference>
<evidence type="ECO:0000256" key="2">
    <source>
        <dbReference type="ARBA" id="ARBA00023015"/>
    </source>
</evidence>
<keyword evidence="5" id="KW-0804">Transcription</keyword>
<dbReference type="SUPFAM" id="SSF47113">
    <property type="entry name" value="Histone-fold"/>
    <property type="match status" value="1"/>
</dbReference>
<evidence type="ECO:0000256" key="1">
    <source>
        <dbReference type="ARBA" id="ARBA00009053"/>
    </source>
</evidence>
<dbReference type="CDD" id="cd22907">
    <property type="entry name" value="HFD_NFYB"/>
    <property type="match status" value="1"/>
</dbReference>
<evidence type="ECO:0000256" key="3">
    <source>
        <dbReference type="ARBA" id="ARBA00023125"/>
    </source>
</evidence>
<dbReference type="InterPro" id="IPR003956">
    <property type="entry name" value="Transcrpt_fac_NFYB/HAP3_CS"/>
</dbReference>
<sequence length="214" mass="24372">MKKVIPANGKISKDAKETVQECVSEFISFVTGEASDKCQREKRKTINGDDIIWAITTLGFEDYVDPLKSYLQKYRDIEGEKIIPKHGLKKLPNLRLLPFITILKGERLLPRQLTRIPIRVKPGIPGHVTVLPSRSQLRLQRQPKYRLHLRVSRADQPRLHAVVRHLEEPVVQARLAHHRRGSGRGSRVGAREAGQVDERLVELLRHCGSREVAG</sequence>
<dbReference type="Gene3D" id="1.10.20.10">
    <property type="entry name" value="Histone, subunit A"/>
    <property type="match status" value="1"/>
</dbReference>
<protein>
    <submittedName>
        <fullName evidence="7">Nuclear transcription factor Y subunit B-7</fullName>
    </submittedName>
</protein>